<evidence type="ECO:0000313" key="1">
    <source>
        <dbReference type="EMBL" id="KDN85395.1"/>
    </source>
</evidence>
<reference evidence="1 2" key="1">
    <citation type="submission" date="2014-05" db="EMBL/GenBank/DDBJ databases">
        <title>Draft Genome Sequence of Kitasatospora cheerisanensis KCTC 2395.</title>
        <authorList>
            <person name="Nam D.H."/>
        </authorList>
    </citation>
    <scope>NUCLEOTIDE SEQUENCE [LARGE SCALE GENOMIC DNA]</scope>
    <source>
        <strain evidence="1 2">KCTC 2395</strain>
    </source>
</reference>
<dbReference type="PATRIC" id="fig|1348663.4.peg.2861"/>
<dbReference type="EMBL" id="JNBY01000085">
    <property type="protein sequence ID" value="KDN85395.1"/>
    <property type="molecule type" value="Genomic_DNA"/>
</dbReference>
<dbReference type="Proteomes" id="UP000027178">
    <property type="component" value="Unassembled WGS sequence"/>
</dbReference>
<gene>
    <name evidence="1" type="ORF">KCH_29760</name>
</gene>
<evidence type="ECO:0000313" key="2">
    <source>
        <dbReference type="Proteomes" id="UP000027178"/>
    </source>
</evidence>
<sequence length="88" mass="8845">MFAGWGGGRVGDDGSAVLGYPEVVAVVRWKLAVAGMVAVVTVGVVGAGVASAEGVQNAEQQKVCSKLLGMVFQGLVPTSMVCEVHQAG</sequence>
<proteinExistence type="predicted"/>
<dbReference type="AlphaFoldDB" id="A0A066Z5E4"/>
<name>A0A066Z5E4_9ACTN</name>
<comment type="caution">
    <text evidence="1">The sequence shown here is derived from an EMBL/GenBank/DDBJ whole genome shotgun (WGS) entry which is preliminary data.</text>
</comment>
<dbReference type="eggNOG" id="ENOG503215T">
    <property type="taxonomic scope" value="Bacteria"/>
</dbReference>
<accession>A0A066Z5E4</accession>
<organism evidence="1 2">
    <name type="scientific">Kitasatospora cheerisanensis KCTC 2395</name>
    <dbReference type="NCBI Taxonomy" id="1348663"/>
    <lineage>
        <taxon>Bacteria</taxon>
        <taxon>Bacillati</taxon>
        <taxon>Actinomycetota</taxon>
        <taxon>Actinomycetes</taxon>
        <taxon>Kitasatosporales</taxon>
        <taxon>Streptomycetaceae</taxon>
        <taxon>Kitasatospora</taxon>
    </lineage>
</organism>
<keyword evidence="2" id="KW-1185">Reference proteome</keyword>
<dbReference type="HOGENOM" id="CLU_2464933_0_0_11"/>
<protein>
    <submittedName>
        <fullName evidence="1">Uncharacterized protein</fullName>
    </submittedName>
</protein>